<keyword evidence="3" id="KW-1185">Reference proteome</keyword>
<reference evidence="3" key="1">
    <citation type="submission" date="2021-01" db="EMBL/GenBank/DDBJ databases">
        <title>Genome public.</title>
        <authorList>
            <person name="Liu C."/>
            <person name="Sun Q."/>
        </authorList>
    </citation>
    <scope>NUCLEOTIDE SEQUENCE [LARGE SCALE GENOMIC DNA]</scope>
    <source>
        <strain evidence="3">YIM B02556</strain>
    </source>
</reference>
<dbReference type="Pfam" id="PF13467">
    <property type="entry name" value="RHH_4"/>
    <property type="match status" value="1"/>
</dbReference>
<dbReference type="Gene3D" id="1.10.3990.20">
    <property type="entry name" value="protein bp1543"/>
    <property type="match status" value="1"/>
</dbReference>
<proteinExistence type="predicted"/>
<dbReference type="Proteomes" id="UP000652760">
    <property type="component" value="Unassembled WGS sequence"/>
</dbReference>
<evidence type="ECO:0000259" key="1">
    <source>
        <dbReference type="Pfam" id="PF13467"/>
    </source>
</evidence>
<protein>
    <submittedName>
        <fullName evidence="2">Ribbon-helix-helix domain-containing protein</fullName>
    </submittedName>
</protein>
<evidence type="ECO:0000313" key="2">
    <source>
        <dbReference type="EMBL" id="MBK1835855.1"/>
    </source>
</evidence>
<dbReference type="InterPro" id="IPR038268">
    <property type="entry name" value="RHH_sf"/>
</dbReference>
<sequence>MQFQRKSLSDVECGTDLRSLMVWPTVVSRTIPLTDRHAKLRLENAIWSGLDEIAKKQKRLVPDLCQEVDSSRPATMPLTSAIRSYVLDYFRQAGTR</sequence>
<dbReference type="RefSeq" id="WP_200190070.1">
    <property type="nucleotide sequence ID" value="NZ_JAENHM010000001.1"/>
</dbReference>
<name>A0ABS1EXI3_9PROT</name>
<accession>A0ABS1EXI3</accession>
<dbReference type="EMBL" id="JAENHM010000001">
    <property type="protein sequence ID" value="MBK1835855.1"/>
    <property type="molecule type" value="Genomic_DNA"/>
</dbReference>
<organism evidence="2 3">
    <name type="scientific">Azospirillum endophyticum</name>
    <dbReference type="NCBI Taxonomy" id="2800326"/>
    <lineage>
        <taxon>Bacteria</taxon>
        <taxon>Pseudomonadati</taxon>
        <taxon>Pseudomonadota</taxon>
        <taxon>Alphaproteobacteria</taxon>
        <taxon>Rhodospirillales</taxon>
        <taxon>Azospirillaceae</taxon>
        <taxon>Azospirillum</taxon>
    </lineage>
</organism>
<evidence type="ECO:0000313" key="3">
    <source>
        <dbReference type="Proteomes" id="UP000652760"/>
    </source>
</evidence>
<feature type="domain" description="Ribbon-helix-helix" evidence="1">
    <location>
        <begin position="27"/>
        <end position="90"/>
    </location>
</feature>
<comment type="caution">
    <text evidence="2">The sequence shown here is derived from an EMBL/GenBank/DDBJ whole genome shotgun (WGS) entry which is preliminary data.</text>
</comment>
<dbReference type="InterPro" id="IPR027373">
    <property type="entry name" value="RHH_dom"/>
</dbReference>
<gene>
    <name evidence="2" type="ORF">JHL17_00375</name>
</gene>